<dbReference type="GO" id="GO:0042438">
    <property type="term" value="P:melanin biosynthetic process"/>
    <property type="evidence" value="ECO:0007669"/>
    <property type="project" value="TreeGrafter"/>
</dbReference>
<feature type="transmembrane region" description="Helical" evidence="7">
    <location>
        <begin position="653"/>
        <end position="671"/>
    </location>
</feature>
<keyword evidence="10" id="KW-1185">Reference proteome</keyword>
<dbReference type="InterPro" id="IPR004680">
    <property type="entry name" value="Cit_transptr-like_dom"/>
</dbReference>
<feature type="compositionally biased region" description="Polar residues" evidence="6">
    <location>
        <begin position="1"/>
        <end position="17"/>
    </location>
</feature>
<feature type="region of interest" description="Disordered" evidence="6">
    <location>
        <begin position="1"/>
        <end position="28"/>
    </location>
</feature>
<dbReference type="AlphaFoldDB" id="A0AAN7Y220"/>
<keyword evidence="2" id="KW-0813">Transport</keyword>
<dbReference type="PANTHER" id="PTHR43568:SF1">
    <property type="entry name" value="P PROTEIN"/>
    <property type="match status" value="1"/>
</dbReference>
<protein>
    <recommendedName>
        <fullName evidence="8">Citrate transporter-like domain-containing protein</fullName>
    </recommendedName>
</protein>
<keyword evidence="5 7" id="KW-0472">Membrane</keyword>
<feature type="transmembrane region" description="Helical" evidence="7">
    <location>
        <begin position="185"/>
        <end position="202"/>
    </location>
</feature>
<name>A0AAN7Y220_ELEMC</name>
<evidence type="ECO:0000256" key="6">
    <source>
        <dbReference type="SAM" id="MobiDB-lite"/>
    </source>
</evidence>
<dbReference type="GO" id="GO:0055085">
    <property type="term" value="P:transmembrane transport"/>
    <property type="evidence" value="ECO:0007669"/>
    <property type="project" value="InterPro"/>
</dbReference>
<accession>A0AAN7Y220</accession>
<proteinExistence type="predicted"/>
<feature type="transmembrane region" description="Helical" evidence="7">
    <location>
        <begin position="725"/>
        <end position="743"/>
    </location>
</feature>
<evidence type="ECO:0000313" key="10">
    <source>
        <dbReference type="Proteomes" id="UP001346869"/>
    </source>
</evidence>
<feature type="transmembrane region" description="Helical" evidence="7">
    <location>
        <begin position="772"/>
        <end position="801"/>
    </location>
</feature>
<dbReference type="Pfam" id="PF03600">
    <property type="entry name" value="CitMHS"/>
    <property type="match status" value="1"/>
</dbReference>
<evidence type="ECO:0000256" key="1">
    <source>
        <dbReference type="ARBA" id="ARBA00004141"/>
    </source>
</evidence>
<feature type="transmembrane region" description="Helical" evidence="7">
    <location>
        <begin position="683"/>
        <end position="705"/>
    </location>
</feature>
<evidence type="ECO:0000256" key="7">
    <source>
        <dbReference type="SAM" id="Phobius"/>
    </source>
</evidence>
<feature type="transmembrane region" description="Helical" evidence="7">
    <location>
        <begin position="358"/>
        <end position="374"/>
    </location>
</feature>
<dbReference type="EMBL" id="JAUZQC010000006">
    <property type="protein sequence ID" value="KAK5870325.1"/>
    <property type="molecule type" value="Genomic_DNA"/>
</dbReference>
<comment type="caution">
    <text evidence="9">The sequence shown here is derived from an EMBL/GenBank/DDBJ whole genome shotgun (WGS) entry which is preliminary data.</text>
</comment>
<evidence type="ECO:0000256" key="4">
    <source>
        <dbReference type="ARBA" id="ARBA00022989"/>
    </source>
</evidence>
<feature type="transmembrane region" description="Helical" evidence="7">
    <location>
        <begin position="426"/>
        <end position="444"/>
    </location>
</feature>
<sequence length="843" mass="94143">MYLENKNNSEMEMTSAQGHPGRSSLRSPEAVAGNFGELRLLQGISERRQTQKLQQSAVLPNGQCVIHTEGFVPVRQEDGHSFSVLNILRGKTNSANLTERSPLLRFSQDDSMTYMTLHDPGFIGEEEPWDGGSLDLERRYRLGSEVTSLSLSRSSSSEKGDPLENLNLNFRLTSNVKCFFKISKIATMFTIVVLCSLFFSMYPDRDNPVRMLAVSPSESFSMNLTDFRDNALLKLQVGGAFSGGMVDINTQDYILIQVEQTEGGGQRRRRTQQVIYNWTIPLHSERSDQILLTKTFEMLSSDPIVISVQAFLQEEEVVPLSMTHQALYVNVETQVAIAAVILTGVYVLIIFEVVHRTLAAMLGSLAALAALAVIGDRPSLVTVVEWIDYETLALLFGMMVLVAIFSDTGFFDYCAVKAYQLSRGRVWPMIIILCLIAAILSAFLDNVTTMMLFTPVTIRLCEVLNLDPRHVLIAEVIFTNIGGAATAVGDPPNVIIVSNQALRKEGIDFASFTGYMFLGISVVLVSSFPILRLLYWNKKLYNKESIEIVELKHEILVWRQTAQRINPASREETAVKCLLMQKVLNLESLLRKMMKTFQKQISQEDKNWEQNIQELQKKHRITDKVLLVKCVSVLTVVIFMFFLNSFVPSIHLELGWIAILGSLWLLVLADIQDFEIILHRVEWATLLFFAGLFVLMEALAQLQLIDYIGVQTAMLIKSVPEDQRMAIAIILVMWVSALASSLIDNIPFTATMIPVLINLSQDADVNLPVKPLIYALAMGACLGGNGTLIGASANVVCAGIAEQHGYGFSFVEFFKLGFPMMIMTCMIGMCYLLLTHIGLGWNM</sequence>
<dbReference type="CDD" id="cd01116">
    <property type="entry name" value="P_permease"/>
    <property type="match status" value="1"/>
</dbReference>
<feature type="transmembrane region" description="Helical" evidence="7">
    <location>
        <begin position="626"/>
        <end position="647"/>
    </location>
</feature>
<gene>
    <name evidence="9" type="ORF">PBY51_024974</name>
</gene>
<reference evidence="9 10" key="2">
    <citation type="journal article" date="2023" name="Mol. Biol. Evol.">
        <title>Genomics of Secondarily Temperate Adaptation in the Only Non-Antarctic Icefish.</title>
        <authorList>
            <person name="Rivera-Colon A.G."/>
            <person name="Rayamajhi N."/>
            <person name="Minhas B.F."/>
            <person name="Madrigal G."/>
            <person name="Bilyk K.T."/>
            <person name="Yoon V."/>
            <person name="Hune M."/>
            <person name="Gregory S."/>
            <person name="Cheng C.H.C."/>
            <person name="Catchen J.M."/>
        </authorList>
    </citation>
    <scope>NUCLEOTIDE SEQUENCE [LARGE SCALE GENOMIC DNA]</scope>
    <source>
        <strain evidence="9">JMC-PN-2008</strain>
    </source>
</reference>
<feature type="transmembrane region" description="Helical" evidence="7">
    <location>
        <begin position="327"/>
        <end position="351"/>
    </location>
</feature>
<evidence type="ECO:0000256" key="3">
    <source>
        <dbReference type="ARBA" id="ARBA00022692"/>
    </source>
</evidence>
<keyword evidence="4 7" id="KW-1133">Transmembrane helix</keyword>
<dbReference type="GO" id="GO:0033162">
    <property type="term" value="C:melanosome membrane"/>
    <property type="evidence" value="ECO:0007669"/>
    <property type="project" value="TreeGrafter"/>
</dbReference>
<evidence type="ECO:0000256" key="5">
    <source>
        <dbReference type="ARBA" id="ARBA00023136"/>
    </source>
</evidence>
<feature type="domain" description="Citrate transporter-like" evidence="8">
    <location>
        <begin position="346"/>
        <end position="779"/>
    </location>
</feature>
<evidence type="ECO:0000256" key="2">
    <source>
        <dbReference type="ARBA" id="ARBA00022448"/>
    </source>
</evidence>
<evidence type="ECO:0000313" key="9">
    <source>
        <dbReference type="EMBL" id="KAK5870325.1"/>
    </source>
</evidence>
<keyword evidence="3 7" id="KW-0812">Transmembrane</keyword>
<comment type="subcellular location">
    <subcellularLocation>
        <location evidence="1">Membrane</location>
        <topology evidence="1">Multi-pass membrane protein</topology>
    </subcellularLocation>
</comment>
<organism evidence="9 10">
    <name type="scientific">Eleginops maclovinus</name>
    <name type="common">Patagonian blennie</name>
    <name type="synonym">Eleginus maclovinus</name>
    <dbReference type="NCBI Taxonomy" id="56733"/>
    <lineage>
        <taxon>Eukaryota</taxon>
        <taxon>Metazoa</taxon>
        <taxon>Chordata</taxon>
        <taxon>Craniata</taxon>
        <taxon>Vertebrata</taxon>
        <taxon>Euteleostomi</taxon>
        <taxon>Actinopterygii</taxon>
        <taxon>Neopterygii</taxon>
        <taxon>Teleostei</taxon>
        <taxon>Neoteleostei</taxon>
        <taxon>Acanthomorphata</taxon>
        <taxon>Eupercaria</taxon>
        <taxon>Perciformes</taxon>
        <taxon>Notothenioidei</taxon>
        <taxon>Eleginopidae</taxon>
        <taxon>Eleginops</taxon>
    </lineage>
</organism>
<evidence type="ECO:0000259" key="8">
    <source>
        <dbReference type="Pfam" id="PF03600"/>
    </source>
</evidence>
<feature type="transmembrane region" description="Helical" evidence="7">
    <location>
        <begin position="394"/>
        <end position="414"/>
    </location>
</feature>
<feature type="transmembrane region" description="Helical" evidence="7">
    <location>
        <begin position="813"/>
        <end position="834"/>
    </location>
</feature>
<dbReference type="InterPro" id="IPR051475">
    <property type="entry name" value="Diverse_Ion_Transporter"/>
</dbReference>
<feature type="transmembrane region" description="Helical" evidence="7">
    <location>
        <begin position="512"/>
        <end position="535"/>
    </location>
</feature>
<dbReference type="GO" id="GO:0030318">
    <property type="term" value="P:melanocyte differentiation"/>
    <property type="evidence" value="ECO:0007669"/>
    <property type="project" value="TreeGrafter"/>
</dbReference>
<dbReference type="PANTHER" id="PTHR43568">
    <property type="entry name" value="P PROTEIN"/>
    <property type="match status" value="1"/>
</dbReference>
<dbReference type="Proteomes" id="UP001346869">
    <property type="component" value="Unassembled WGS sequence"/>
</dbReference>
<reference evidence="9 10" key="1">
    <citation type="journal article" date="2023" name="Genes (Basel)">
        <title>Chromosome-Level Genome Assembly and Circadian Gene Repertoire of the Patagonia Blennie Eleginops maclovinus-The Closest Ancestral Proxy of Antarctic Cryonotothenioids.</title>
        <authorList>
            <person name="Cheng C.C."/>
            <person name="Rivera-Colon A.G."/>
            <person name="Minhas B.F."/>
            <person name="Wilson L."/>
            <person name="Rayamajhi N."/>
            <person name="Vargas-Chacoff L."/>
            <person name="Catchen J.M."/>
        </authorList>
    </citation>
    <scope>NUCLEOTIDE SEQUENCE [LARGE SCALE GENOMIC DNA]</scope>
    <source>
        <strain evidence="9">JMC-PN-2008</strain>
    </source>
</reference>